<feature type="transmembrane region" description="Helical" evidence="8">
    <location>
        <begin position="486"/>
        <end position="506"/>
    </location>
</feature>
<dbReference type="OrthoDB" id="9804143at2"/>
<dbReference type="GO" id="GO:0015648">
    <property type="term" value="F:lipid-linked peptidoglycan transporter activity"/>
    <property type="evidence" value="ECO:0007669"/>
    <property type="project" value="UniProtKB-UniRule"/>
</dbReference>
<evidence type="ECO:0000256" key="6">
    <source>
        <dbReference type="ARBA" id="ARBA00022989"/>
    </source>
</evidence>
<keyword evidence="7 8" id="KW-0472">Membrane</keyword>
<dbReference type="PANTHER" id="PTHR47019:SF1">
    <property type="entry name" value="LIPID II FLIPPASE MURJ"/>
    <property type="match status" value="1"/>
</dbReference>
<dbReference type="Proteomes" id="UP000430670">
    <property type="component" value="Unassembled WGS sequence"/>
</dbReference>
<dbReference type="InterPro" id="IPR051050">
    <property type="entry name" value="Lipid_II_flippase_MurJ/MviN"/>
</dbReference>
<evidence type="ECO:0000256" key="2">
    <source>
        <dbReference type="ARBA" id="ARBA00022475"/>
    </source>
</evidence>
<dbReference type="HAMAP" id="MF_02078">
    <property type="entry name" value="MurJ_MviN"/>
    <property type="match status" value="1"/>
</dbReference>
<dbReference type="EMBL" id="WNKU01000019">
    <property type="protein sequence ID" value="MTV50131.1"/>
    <property type="molecule type" value="Genomic_DNA"/>
</dbReference>
<dbReference type="NCBIfam" id="TIGR01695">
    <property type="entry name" value="murJ_mviN"/>
    <property type="match status" value="1"/>
</dbReference>
<dbReference type="GO" id="GO:0008360">
    <property type="term" value="P:regulation of cell shape"/>
    <property type="evidence" value="ECO:0007669"/>
    <property type="project" value="UniProtKB-UniRule"/>
</dbReference>
<dbReference type="GO" id="GO:0005886">
    <property type="term" value="C:plasma membrane"/>
    <property type="evidence" value="ECO:0007669"/>
    <property type="project" value="UniProtKB-SubCell"/>
</dbReference>
<feature type="transmembrane region" description="Helical" evidence="8">
    <location>
        <begin position="360"/>
        <end position="381"/>
    </location>
</feature>
<feature type="transmembrane region" description="Helical" evidence="8">
    <location>
        <begin position="393"/>
        <end position="415"/>
    </location>
</feature>
<reference evidence="10 11" key="1">
    <citation type="submission" date="2019-11" db="EMBL/GenBank/DDBJ databases">
        <title>Whole-genome sequence of a the green, strictly anaerobic photosynthetic bacterium Heliobacillus mobilis DSM 6151.</title>
        <authorList>
            <person name="Kyndt J.A."/>
            <person name="Meyer T.E."/>
        </authorList>
    </citation>
    <scope>NUCLEOTIDE SEQUENCE [LARGE SCALE GENOMIC DNA]</scope>
    <source>
        <strain evidence="10 11">DSM 6151</strain>
    </source>
</reference>
<feature type="transmembrane region" description="Helical" evidence="8">
    <location>
        <begin position="285"/>
        <end position="303"/>
    </location>
</feature>
<protein>
    <recommendedName>
        <fullName evidence="8">Probable lipid II flippase MurJ</fullName>
    </recommendedName>
</protein>
<dbReference type="PIRSF" id="PIRSF002869">
    <property type="entry name" value="MviN"/>
    <property type="match status" value="1"/>
</dbReference>
<feature type="transmembrane region" description="Helical" evidence="8">
    <location>
        <begin position="21"/>
        <end position="45"/>
    </location>
</feature>
<feature type="transmembrane region" description="Helical" evidence="8">
    <location>
        <begin position="240"/>
        <end position="260"/>
    </location>
</feature>
<comment type="subcellular location">
    <subcellularLocation>
        <location evidence="1 8">Cell membrane</location>
        <topology evidence="1 8">Multi-pass membrane protein</topology>
    </subcellularLocation>
</comment>
<keyword evidence="8 9" id="KW-0961">Cell wall biogenesis/degradation</keyword>
<evidence type="ECO:0000256" key="4">
    <source>
        <dbReference type="ARBA" id="ARBA00022960"/>
    </source>
</evidence>
<dbReference type="GO" id="GO:0009252">
    <property type="term" value="P:peptidoglycan biosynthetic process"/>
    <property type="evidence" value="ECO:0007669"/>
    <property type="project" value="UniProtKB-UniRule"/>
</dbReference>
<evidence type="ECO:0000313" key="11">
    <source>
        <dbReference type="Proteomes" id="UP000430670"/>
    </source>
</evidence>
<dbReference type="CDD" id="cd13123">
    <property type="entry name" value="MATE_MurJ_like"/>
    <property type="match status" value="1"/>
</dbReference>
<comment type="similarity">
    <text evidence="8 9">Belongs to the MurJ/MviN family.</text>
</comment>
<evidence type="ECO:0000256" key="9">
    <source>
        <dbReference type="PIRNR" id="PIRNR002869"/>
    </source>
</evidence>
<evidence type="ECO:0000256" key="7">
    <source>
        <dbReference type="ARBA" id="ARBA00023136"/>
    </source>
</evidence>
<dbReference type="PANTHER" id="PTHR47019">
    <property type="entry name" value="LIPID II FLIPPASE MURJ"/>
    <property type="match status" value="1"/>
</dbReference>
<evidence type="ECO:0000256" key="1">
    <source>
        <dbReference type="ARBA" id="ARBA00004651"/>
    </source>
</evidence>
<proteinExistence type="inferred from homology"/>
<feature type="transmembrane region" description="Helical" evidence="8">
    <location>
        <begin position="197"/>
        <end position="219"/>
    </location>
</feature>
<sequence>MNQKPEEGQKPDGGGQRIAKAAGSIMLAMFISRILGFVREAVIGAKFGQNGVTDSYIAAFALPDFLYFLLVGGALSTAFIPVFSSYVATDKERDGWVVASTFINAMILLLGIGVIFGEIFTPQLIPLVAYDFKGETLERTIFLTRIMFPSVLFTGLAGLAMGVLNSYQHFLMPSIGAILYNAVIIICGYFLSDRFGIAAFSIGVVLGALTNFIVQVPMLMKIGLRYQMTMDLNHPGVRRIAKLMIPALIGLSIGQIQDIVNQNLASALEPGSITALRFANRLMQLPLGVFAIAISVAIFPTLTSTAARREWTDFRKNLSLGLRTVIYITLPAAVGMTVLRVPIVQVLFERDNFTHEATLATASVLLFFLLGLFAQGANQMLPRVFYALQKPQIPVRVSAIVLVINTAVSLILIPYMGAEGLALAFSLSAFLAYGLFLVLARKALRSIDGKHLLFSLLKTTAASVIMGAVIWVILRFAPLVVDLSTKIGQVSLLIVTVLVGAVVYGASTMAMRMEEAQMVSRAFLSRFTGR</sequence>
<keyword evidence="3 8" id="KW-0812">Transmembrane</keyword>
<dbReference type="RefSeq" id="WP_155477221.1">
    <property type="nucleotide sequence ID" value="NZ_WNKU01000019.1"/>
</dbReference>
<keyword evidence="8 9" id="KW-0813">Transport</keyword>
<comment type="function">
    <text evidence="8 9">Involved in peptidoglycan biosynthesis. Transports lipid-linked peptidoglycan precursors from the inner to the outer leaflet of the cytoplasmic membrane.</text>
</comment>
<keyword evidence="4 8" id="KW-0133">Cell shape</keyword>
<dbReference type="Pfam" id="PF03023">
    <property type="entry name" value="MurJ"/>
    <property type="match status" value="1"/>
</dbReference>
<feature type="transmembrane region" description="Helical" evidence="8">
    <location>
        <begin position="324"/>
        <end position="348"/>
    </location>
</feature>
<keyword evidence="6 8" id="KW-1133">Transmembrane helix</keyword>
<feature type="transmembrane region" description="Helical" evidence="8">
    <location>
        <begin position="65"/>
        <end position="88"/>
    </location>
</feature>
<comment type="caution">
    <text evidence="10">The sequence shown here is derived from an EMBL/GenBank/DDBJ whole genome shotgun (WGS) entry which is preliminary data.</text>
</comment>
<gene>
    <name evidence="8 10" type="primary">murJ</name>
    <name evidence="10" type="ORF">GJ688_14230</name>
</gene>
<organism evidence="10 11">
    <name type="scientific">Heliobacterium mobile</name>
    <name type="common">Heliobacillus mobilis</name>
    <dbReference type="NCBI Taxonomy" id="28064"/>
    <lineage>
        <taxon>Bacteria</taxon>
        <taxon>Bacillati</taxon>
        <taxon>Bacillota</taxon>
        <taxon>Clostridia</taxon>
        <taxon>Eubacteriales</taxon>
        <taxon>Heliobacteriaceae</taxon>
        <taxon>Heliobacterium</taxon>
    </lineage>
</organism>
<dbReference type="GO" id="GO:0071555">
    <property type="term" value="P:cell wall organization"/>
    <property type="evidence" value="ECO:0007669"/>
    <property type="project" value="UniProtKB-UniRule"/>
</dbReference>
<dbReference type="InterPro" id="IPR004268">
    <property type="entry name" value="MurJ"/>
</dbReference>
<keyword evidence="2 8" id="KW-1003">Cell membrane</keyword>
<evidence type="ECO:0000256" key="3">
    <source>
        <dbReference type="ARBA" id="ARBA00022692"/>
    </source>
</evidence>
<keyword evidence="11" id="KW-1185">Reference proteome</keyword>
<dbReference type="UniPathway" id="UPA00219"/>
<feature type="transmembrane region" description="Helical" evidence="8">
    <location>
        <begin position="452"/>
        <end position="474"/>
    </location>
</feature>
<feature type="transmembrane region" description="Helical" evidence="8">
    <location>
        <begin position="421"/>
        <end position="440"/>
    </location>
</feature>
<feature type="transmembrane region" description="Helical" evidence="8">
    <location>
        <begin position="170"/>
        <end position="191"/>
    </location>
</feature>
<dbReference type="GO" id="GO:0034204">
    <property type="term" value="P:lipid translocation"/>
    <property type="evidence" value="ECO:0007669"/>
    <property type="project" value="TreeGrafter"/>
</dbReference>
<comment type="pathway">
    <text evidence="8">Cell wall biogenesis; peptidoglycan biosynthesis.</text>
</comment>
<evidence type="ECO:0000313" key="10">
    <source>
        <dbReference type="EMBL" id="MTV50131.1"/>
    </source>
</evidence>
<evidence type="ECO:0000256" key="5">
    <source>
        <dbReference type="ARBA" id="ARBA00022984"/>
    </source>
</evidence>
<keyword evidence="5 8" id="KW-0573">Peptidoglycan synthesis</keyword>
<accession>A0A6I3SMC1</accession>
<dbReference type="AlphaFoldDB" id="A0A6I3SMC1"/>
<evidence type="ECO:0000256" key="8">
    <source>
        <dbReference type="HAMAP-Rule" id="MF_02078"/>
    </source>
</evidence>
<dbReference type="PRINTS" id="PR01806">
    <property type="entry name" value="VIRFACTRMVIN"/>
</dbReference>
<feature type="transmembrane region" description="Helical" evidence="8">
    <location>
        <begin position="95"/>
        <end position="120"/>
    </location>
</feature>
<feature type="transmembrane region" description="Helical" evidence="8">
    <location>
        <begin position="140"/>
        <end position="163"/>
    </location>
</feature>
<name>A0A6I3SMC1_HELMO</name>